<gene>
    <name evidence="1" type="ORF">HNR73_005645</name>
</gene>
<reference evidence="1 2" key="1">
    <citation type="submission" date="2020-08" db="EMBL/GenBank/DDBJ databases">
        <title>Genomic Encyclopedia of Type Strains, Phase IV (KMG-IV): sequencing the most valuable type-strain genomes for metagenomic binning, comparative biology and taxonomic classification.</title>
        <authorList>
            <person name="Goeker M."/>
        </authorList>
    </citation>
    <scope>NUCLEOTIDE SEQUENCE [LARGE SCALE GENOMIC DNA]</scope>
    <source>
        <strain evidence="1 2">YIM 65646</strain>
    </source>
</reference>
<evidence type="ECO:0008006" key="3">
    <source>
        <dbReference type="Google" id="ProtNLM"/>
    </source>
</evidence>
<evidence type="ECO:0000313" key="1">
    <source>
        <dbReference type="EMBL" id="MBB6037767.1"/>
    </source>
</evidence>
<name>A0A841FWP9_9ACTN</name>
<protein>
    <recommendedName>
        <fullName evidence="3">ABM domain-containing protein</fullName>
    </recommendedName>
</protein>
<dbReference type="Proteomes" id="UP000548476">
    <property type="component" value="Unassembled WGS sequence"/>
</dbReference>
<evidence type="ECO:0000313" key="2">
    <source>
        <dbReference type="Proteomes" id="UP000548476"/>
    </source>
</evidence>
<comment type="caution">
    <text evidence="1">The sequence shown here is derived from an EMBL/GenBank/DDBJ whole genome shotgun (WGS) entry which is preliminary data.</text>
</comment>
<sequence length="95" mass="10325">MRVHVHHYGVDDEVFDEFLRRRAAVIDAVRSRHPALNATTLVRLEDGGYTDTWQWDDAEAMGAAFASLPDLPEAGAAMSLTTGATGRSGEVVAVR</sequence>
<dbReference type="AlphaFoldDB" id="A0A841FWP9"/>
<organism evidence="1 2">
    <name type="scientific">Phytomonospora endophytica</name>
    <dbReference type="NCBI Taxonomy" id="714109"/>
    <lineage>
        <taxon>Bacteria</taxon>
        <taxon>Bacillati</taxon>
        <taxon>Actinomycetota</taxon>
        <taxon>Actinomycetes</taxon>
        <taxon>Micromonosporales</taxon>
        <taxon>Micromonosporaceae</taxon>
        <taxon>Phytomonospora</taxon>
    </lineage>
</organism>
<keyword evidence="2" id="KW-1185">Reference proteome</keyword>
<dbReference type="EMBL" id="JACHGT010000013">
    <property type="protein sequence ID" value="MBB6037767.1"/>
    <property type="molecule type" value="Genomic_DNA"/>
</dbReference>
<dbReference type="RefSeq" id="WP_184790573.1">
    <property type="nucleotide sequence ID" value="NZ_BONT01000054.1"/>
</dbReference>
<accession>A0A841FWP9</accession>
<proteinExistence type="predicted"/>